<dbReference type="AlphaFoldDB" id="A0A397HGK7"/>
<dbReference type="EMBL" id="PQFF01000311">
    <property type="protein sequence ID" value="RHZ62271.1"/>
    <property type="molecule type" value="Genomic_DNA"/>
</dbReference>
<proteinExistence type="predicted"/>
<gene>
    <name evidence="1" type="ORF">Glove_341g22</name>
</gene>
<reference evidence="1 2" key="1">
    <citation type="submission" date="2018-08" db="EMBL/GenBank/DDBJ databases">
        <title>Genome and evolution of the arbuscular mycorrhizal fungus Diversispora epigaea (formerly Glomus versiforme) and its bacterial endosymbionts.</title>
        <authorList>
            <person name="Sun X."/>
            <person name="Fei Z."/>
            <person name="Harrison M."/>
        </authorList>
    </citation>
    <scope>NUCLEOTIDE SEQUENCE [LARGE SCALE GENOMIC DNA]</scope>
    <source>
        <strain evidence="1 2">IT104</strain>
    </source>
</reference>
<dbReference type="Proteomes" id="UP000266861">
    <property type="component" value="Unassembled WGS sequence"/>
</dbReference>
<evidence type="ECO:0000313" key="1">
    <source>
        <dbReference type="EMBL" id="RHZ62271.1"/>
    </source>
</evidence>
<accession>A0A397HGK7</accession>
<comment type="caution">
    <text evidence="1">The sequence shown here is derived from an EMBL/GenBank/DDBJ whole genome shotgun (WGS) entry which is preliminary data.</text>
</comment>
<sequence length="255" mass="30039">MYNINTTDSNETNIESIINTKLFNKNNNNSNNNKTNFQSLINKHFENYQLLHKENIAHNERQFQQILNCFNAMLSKILNLVGISHSFKQPCLAYHYFEHLMKNCVNLYEKIEDSCLRCFSKDNTTDSNETNIESIINTELFNKNNNNSNNNNTNFQFLINKTIEHYQFEHAEILAHNERNFLQILNCLNTIKNPESCENIPLPESNFPWATSAFKQPCLACHYFGHLMKNYTFYPNCSEFGIWNLGLYSIWVFEK</sequence>
<organism evidence="1 2">
    <name type="scientific">Diversispora epigaea</name>
    <dbReference type="NCBI Taxonomy" id="1348612"/>
    <lineage>
        <taxon>Eukaryota</taxon>
        <taxon>Fungi</taxon>
        <taxon>Fungi incertae sedis</taxon>
        <taxon>Mucoromycota</taxon>
        <taxon>Glomeromycotina</taxon>
        <taxon>Glomeromycetes</taxon>
        <taxon>Diversisporales</taxon>
        <taxon>Diversisporaceae</taxon>
        <taxon>Diversispora</taxon>
    </lineage>
</organism>
<keyword evidence="2" id="KW-1185">Reference proteome</keyword>
<evidence type="ECO:0000313" key="2">
    <source>
        <dbReference type="Proteomes" id="UP000266861"/>
    </source>
</evidence>
<name>A0A397HGK7_9GLOM</name>
<protein>
    <submittedName>
        <fullName evidence="1">Uncharacterized protein</fullName>
    </submittedName>
</protein>